<evidence type="ECO:0000313" key="5">
    <source>
        <dbReference type="Proteomes" id="UP000447873"/>
    </source>
</evidence>
<dbReference type="Proteomes" id="UP000490939">
    <property type="component" value="Unassembled WGS sequence"/>
</dbReference>
<gene>
    <name evidence="4" type="ORF">EG327_008952</name>
    <name evidence="3" type="ORF">EG328_012059</name>
</gene>
<evidence type="ECO:0000313" key="6">
    <source>
        <dbReference type="Proteomes" id="UP000490939"/>
    </source>
</evidence>
<dbReference type="Proteomes" id="UP000447873">
    <property type="component" value="Unassembled WGS sequence"/>
</dbReference>
<proteinExistence type="predicted"/>
<feature type="compositionally biased region" description="Polar residues" evidence="1">
    <location>
        <begin position="30"/>
        <end position="44"/>
    </location>
</feature>
<dbReference type="EMBL" id="WNWS01000099">
    <property type="protein sequence ID" value="KAE9980714.1"/>
    <property type="molecule type" value="Genomic_DNA"/>
</dbReference>
<keyword evidence="6" id="KW-1185">Reference proteome</keyword>
<evidence type="ECO:0000256" key="2">
    <source>
        <dbReference type="SAM" id="Phobius"/>
    </source>
</evidence>
<sequence length="135" mass="14927">MPTTSTLPSTYHQWLPSPPILTRPHQAFSRSLSLTTRPQAQQGSYDKETLERMRKAKSLNRLATEASIPRAKQGLNPGGFPVSYKSATRRITAIIVAAPVALCMSWFLYERLVLGNEQKKLVGDARVESGRGTTS</sequence>
<evidence type="ECO:0000313" key="4">
    <source>
        <dbReference type="EMBL" id="KAE9992436.1"/>
    </source>
</evidence>
<keyword evidence="2" id="KW-0472">Membrane</keyword>
<evidence type="ECO:0000313" key="3">
    <source>
        <dbReference type="EMBL" id="KAE9980714.1"/>
    </source>
</evidence>
<comment type="caution">
    <text evidence="4">The sequence shown here is derived from an EMBL/GenBank/DDBJ whole genome shotgun (WGS) entry which is preliminary data.</text>
</comment>
<reference evidence="4 6" key="1">
    <citation type="submission" date="2019-07" db="EMBL/GenBank/DDBJ databases">
        <title>Venturia inaequalis Genome Resource.</title>
        <authorList>
            <person name="Lichtner F.J."/>
        </authorList>
    </citation>
    <scope>NUCLEOTIDE SEQUENCE [LARGE SCALE GENOMIC DNA]</scope>
    <source>
        <strain evidence="3 5">120213</strain>
        <strain evidence="4 6">DMI_063113</strain>
    </source>
</reference>
<dbReference type="OrthoDB" id="3784821at2759"/>
<protein>
    <submittedName>
        <fullName evidence="4">Uncharacterized protein</fullName>
    </submittedName>
</protein>
<organism evidence="4 6">
    <name type="scientific">Venturia inaequalis</name>
    <name type="common">Apple scab fungus</name>
    <dbReference type="NCBI Taxonomy" id="5025"/>
    <lineage>
        <taxon>Eukaryota</taxon>
        <taxon>Fungi</taxon>
        <taxon>Dikarya</taxon>
        <taxon>Ascomycota</taxon>
        <taxon>Pezizomycotina</taxon>
        <taxon>Dothideomycetes</taxon>
        <taxon>Pleosporomycetidae</taxon>
        <taxon>Venturiales</taxon>
        <taxon>Venturiaceae</taxon>
        <taxon>Venturia</taxon>
    </lineage>
</organism>
<keyword evidence="2" id="KW-0812">Transmembrane</keyword>
<evidence type="ECO:0000256" key="1">
    <source>
        <dbReference type="SAM" id="MobiDB-lite"/>
    </source>
</evidence>
<feature type="transmembrane region" description="Helical" evidence="2">
    <location>
        <begin position="91"/>
        <end position="109"/>
    </location>
</feature>
<accession>A0A8H3VR08</accession>
<dbReference type="EMBL" id="WNWR01000058">
    <property type="protein sequence ID" value="KAE9992436.1"/>
    <property type="molecule type" value="Genomic_DNA"/>
</dbReference>
<name>A0A8H3VR08_VENIN</name>
<keyword evidence="2" id="KW-1133">Transmembrane helix</keyword>
<dbReference type="AlphaFoldDB" id="A0A8H3VR08"/>
<feature type="region of interest" description="Disordered" evidence="1">
    <location>
        <begin position="30"/>
        <end position="50"/>
    </location>
</feature>